<reference evidence="5" key="1">
    <citation type="submission" date="2013-07" db="EMBL/GenBank/DDBJ databases">
        <title>The genome of Eucalyptus grandis.</title>
        <authorList>
            <person name="Schmutz J."/>
            <person name="Hayes R."/>
            <person name="Myburg A."/>
            <person name="Tuskan G."/>
            <person name="Grattapaglia D."/>
            <person name="Rokhsar D.S."/>
        </authorList>
    </citation>
    <scope>NUCLEOTIDE SEQUENCE</scope>
    <source>
        <tissue evidence="5">Leaf extractions</tissue>
    </source>
</reference>
<dbReference type="PANTHER" id="PTHR16083">
    <property type="entry name" value="LEUCINE RICH REPEAT CONTAINING PROTEIN"/>
    <property type="match status" value="1"/>
</dbReference>
<evidence type="ECO:0000313" key="5">
    <source>
        <dbReference type="EMBL" id="KCW61038.1"/>
    </source>
</evidence>
<dbReference type="EMBL" id="KK198760">
    <property type="protein sequence ID" value="KCW61039.1"/>
    <property type="molecule type" value="Genomic_DNA"/>
</dbReference>
<dbReference type="Gramene" id="KCW61037">
    <property type="protein sequence ID" value="KCW61037"/>
    <property type="gene ID" value="EUGRSUZ_H03807"/>
</dbReference>
<feature type="region of interest" description="Disordered" evidence="3">
    <location>
        <begin position="596"/>
        <end position="621"/>
    </location>
</feature>
<dbReference type="SUPFAM" id="SSF52058">
    <property type="entry name" value="L domain-like"/>
    <property type="match status" value="2"/>
</dbReference>
<accession>A0A059B4J1</accession>
<dbReference type="Pfam" id="PF23598">
    <property type="entry name" value="LRR_14"/>
    <property type="match status" value="1"/>
</dbReference>
<evidence type="ECO:0000256" key="2">
    <source>
        <dbReference type="ARBA" id="ARBA00022737"/>
    </source>
</evidence>
<dbReference type="EMBL" id="KK198760">
    <property type="protein sequence ID" value="KCW61037.1"/>
    <property type="molecule type" value="Genomic_DNA"/>
</dbReference>
<gene>
    <name evidence="5" type="ORF">EUGRSUZ_H03807</name>
</gene>
<name>A0A059B4J1_EUCGR</name>
<dbReference type="InterPro" id="IPR055414">
    <property type="entry name" value="LRR_R13L4/SHOC2-like"/>
</dbReference>
<sequence length="621" mass="69397">MNNLKVMKLTDCIFLERTPNFLAHSKLERLILHGCYKLVEIDKSICQLKSLVFLDVSHCGNLRRLPDEIGRDLKSLKYLYMIGCNSLERLPNTIGNFESLIELDIIDTGIKELPDFIGNLKLLNKLKIPKKGIKELPDSIGNLELLIELDISESEIKELPDSIGSLESLIKLNISSTIKELPDSIGNLKSLNMLDISRTEIKELPDSIGNLESLIWLYLSESDIEKLPDSIGQLKKLKVVEMTASNISKIPDALWAIEKLEVVGAMFVSDFNGEIGNCIYRNRSLKILSLQHGRIYAVPRLPESLIQLDLSKLYMDTFPDLSNLTNLKELYLTFVQCDSDGESEGPVEGDPMPLRIGSLHGESGGEFDGAVEKDLPRWIGNLSKLESLILKSPYVTALPTDISLLPRLKLLKLLCPNLRCLPSLPSSLSELDLESECVAALPTDMSSVPPRLESLLLTCPNLRCLSSLPSSLGYLALRKYKSGGSMEGEDLSNLKTLRSLDIYGCAFSEIRGLDRLENLQQLRLTIFDCGNLVEIQGGLPPSLYELKIERCGSLQKLPDLSSLKELREVYIRGCWKLNVEAISSFCSEKGVEFKGDKTNQREKTAHLDANSDMDLREKTDR</sequence>
<dbReference type="SMART" id="SM00369">
    <property type="entry name" value="LRR_TYP"/>
    <property type="match status" value="6"/>
</dbReference>
<dbReference type="EMBL" id="KK198760">
    <property type="protein sequence ID" value="KCW61038.1"/>
    <property type="molecule type" value="Genomic_DNA"/>
</dbReference>
<dbReference type="Gene3D" id="3.80.10.10">
    <property type="entry name" value="Ribonuclease Inhibitor"/>
    <property type="match status" value="3"/>
</dbReference>
<dbReference type="Gramene" id="KCW61038">
    <property type="protein sequence ID" value="KCW61038"/>
    <property type="gene ID" value="EUGRSUZ_H03807"/>
</dbReference>
<keyword evidence="2" id="KW-0677">Repeat</keyword>
<dbReference type="PANTHER" id="PTHR16083:SF25">
    <property type="entry name" value="C-JID DOMAIN-CONTAINING PROTEIN"/>
    <property type="match status" value="1"/>
</dbReference>
<dbReference type="Gramene" id="KCW61039">
    <property type="protein sequence ID" value="KCW61039"/>
    <property type="gene ID" value="EUGRSUZ_H03807"/>
</dbReference>
<dbReference type="AlphaFoldDB" id="A0A059B4J1"/>
<feature type="domain" description="Disease resistance R13L4/SHOC-2-like LRR" evidence="4">
    <location>
        <begin position="116"/>
        <end position="195"/>
    </location>
</feature>
<dbReference type="InterPro" id="IPR003591">
    <property type="entry name" value="Leu-rich_rpt_typical-subtyp"/>
</dbReference>
<dbReference type="SMART" id="SM00364">
    <property type="entry name" value="LRR_BAC"/>
    <property type="match status" value="7"/>
</dbReference>
<evidence type="ECO:0000259" key="4">
    <source>
        <dbReference type="Pfam" id="PF23598"/>
    </source>
</evidence>
<organism evidence="5">
    <name type="scientific">Eucalyptus grandis</name>
    <name type="common">Flooded gum</name>
    <dbReference type="NCBI Taxonomy" id="71139"/>
    <lineage>
        <taxon>Eukaryota</taxon>
        <taxon>Viridiplantae</taxon>
        <taxon>Streptophyta</taxon>
        <taxon>Embryophyta</taxon>
        <taxon>Tracheophyta</taxon>
        <taxon>Spermatophyta</taxon>
        <taxon>Magnoliopsida</taxon>
        <taxon>eudicotyledons</taxon>
        <taxon>Gunneridae</taxon>
        <taxon>Pentapetalae</taxon>
        <taxon>rosids</taxon>
        <taxon>malvids</taxon>
        <taxon>Myrtales</taxon>
        <taxon>Myrtaceae</taxon>
        <taxon>Myrtoideae</taxon>
        <taxon>Eucalypteae</taxon>
        <taxon>Eucalyptus</taxon>
    </lineage>
</organism>
<feature type="compositionally biased region" description="Basic and acidic residues" evidence="3">
    <location>
        <begin position="596"/>
        <end position="606"/>
    </location>
</feature>
<dbReference type="InterPro" id="IPR032675">
    <property type="entry name" value="LRR_dom_sf"/>
</dbReference>
<protein>
    <recommendedName>
        <fullName evidence="4">Disease resistance R13L4/SHOC-2-like LRR domain-containing protein</fullName>
    </recommendedName>
</protein>
<evidence type="ECO:0000256" key="3">
    <source>
        <dbReference type="SAM" id="MobiDB-lite"/>
    </source>
</evidence>
<dbReference type="STRING" id="71139.A0A059B4J1"/>
<evidence type="ECO:0000256" key="1">
    <source>
        <dbReference type="ARBA" id="ARBA00022614"/>
    </source>
</evidence>
<keyword evidence="1" id="KW-0433">Leucine-rich repeat</keyword>
<proteinExistence type="predicted"/>